<gene>
    <name evidence="6" type="ORF">FC15_GL001640</name>
</gene>
<evidence type="ECO:0000256" key="4">
    <source>
        <dbReference type="ARBA" id="ARBA00023136"/>
    </source>
</evidence>
<dbReference type="Pfam" id="PF01926">
    <property type="entry name" value="MMR_HSR1"/>
    <property type="match status" value="1"/>
</dbReference>
<dbReference type="SUPFAM" id="SSF52540">
    <property type="entry name" value="P-loop containing nucleoside triphosphate hydrolases"/>
    <property type="match status" value="1"/>
</dbReference>
<dbReference type="GO" id="GO:0005525">
    <property type="term" value="F:GTP binding"/>
    <property type="evidence" value="ECO:0007669"/>
    <property type="project" value="InterPro"/>
</dbReference>
<feature type="domain" description="G" evidence="5">
    <location>
        <begin position="30"/>
        <end position="151"/>
    </location>
</feature>
<organism evidence="6 7">
    <name type="scientific">Lapidilactobacillus concavus DSM 17758</name>
    <dbReference type="NCBI Taxonomy" id="1423735"/>
    <lineage>
        <taxon>Bacteria</taxon>
        <taxon>Bacillati</taxon>
        <taxon>Bacillota</taxon>
        <taxon>Bacilli</taxon>
        <taxon>Lactobacillales</taxon>
        <taxon>Lactobacillaceae</taxon>
        <taxon>Lapidilactobacillus</taxon>
    </lineage>
</organism>
<sequence length="375" mass="40345">MDNKPDYDQILSEALDKVKADFKALKKINIIIAGKSGVGKSTLINAAFGAELAQTGIGRPVTDKISLIETASSPIRIYDTVGLELNPLAQWKSQLAINKIVKQSRKTETIEDDIHCLWYCINATGRRVDGEELKFMKHFMDLQIPVILVLTNAASKQDAQDLSVAIHQDLPSLTIVPVLAKKNEFVDAYGLETLVEKTGELLPEALQNSFANAQKPSFDLKRKQAAKVVRNSAAVNFGTGFVPIPLADTPLMMATESTMLAKITTIYDVDTDKFKVETALGAAMGILGAIAAGKSVSTSLFKLVPGVGTLVGGSISGTVGATITVTLGYAYMELMELVLAGKINLSEVTPDEISEVMVNLVNDKISSKTTEIKRS</sequence>
<evidence type="ECO:0000256" key="3">
    <source>
        <dbReference type="ARBA" id="ARBA00022989"/>
    </source>
</evidence>
<dbReference type="GO" id="GO:0016020">
    <property type="term" value="C:membrane"/>
    <property type="evidence" value="ECO:0007669"/>
    <property type="project" value="UniProtKB-SubCell"/>
</dbReference>
<dbReference type="PATRIC" id="fig|1423735.3.peg.1701"/>
<evidence type="ECO:0000256" key="2">
    <source>
        <dbReference type="ARBA" id="ARBA00022692"/>
    </source>
</evidence>
<keyword evidence="7" id="KW-1185">Reference proteome</keyword>
<comment type="subcellular location">
    <subcellularLocation>
        <location evidence="1">Membrane</location>
        <topology evidence="1">Multi-pass membrane protein</topology>
    </subcellularLocation>
</comment>
<dbReference type="EMBL" id="AZFX01000047">
    <property type="protein sequence ID" value="KRM09656.1"/>
    <property type="molecule type" value="Genomic_DNA"/>
</dbReference>
<dbReference type="Gene3D" id="3.40.50.300">
    <property type="entry name" value="P-loop containing nucleotide triphosphate hydrolases"/>
    <property type="match status" value="1"/>
</dbReference>
<keyword evidence="3" id="KW-1133">Transmembrane helix</keyword>
<evidence type="ECO:0000313" key="7">
    <source>
        <dbReference type="Proteomes" id="UP000051315"/>
    </source>
</evidence>
<proteinExistence type="predicted"/>
<protein>
    <submittedName>
        <fullName evidence="6">GTP-binding protein</fullName>
    </submittedName>
</protein>
<dbReference type="InterPro" id="IPR021147">
    <property type="entry name" value="DUF697"/>
</dbReference>
<keyword evidence="4" id="KW-0472">Membrane</keyword>
<evidence type="ECO:0000256" key="1">
    <source>
        <dbReference type="ARBA" id="ARBA00004141"/>
    </source>
</evidence>
<dbReference type="InterPro" id="IPR027417">
    <property type="entry name" value="P-loop_NTPase"/>
</dbReference>
<name>A0A0R1VV80_9LACO</name>
<dbReference type="RefSeq" id="WP_057824648.1">
    <property type="nucleotide sequence ID" value="NZ_AZFX01000047.1"/>
</dbReference>
<accession>A0A0R1VV80</accession>
<dbReference type="Pfam" id="PF05128">
    <property type="entry name" value="DUF697"/>
    <property type="match status" value="1"/>
</dbReference>
<evidence type="ECO:0000259" key="5">
    <source>
        <dbReference type="Pfam" id="PF01926"/>
    </source>
</evidence>
<reference evidence="6 7" key="1">
    <citation type="journal article" date="2015" name="Genome Announc.">
        <title>Expanding the biotechnology potential of lactobacilli through comparative genomics of 213 strains and associated genera.</title>
        <authorList>
            <person name="Sun Z."/>
            <person name="Harris H.M."/>
            <person name="McCann A."/>
            <person name="Guo C."/>
            <person name="Argimon S."/>
            <person name="Zhang W."/>
            <person name="Yang X."/>
            <person name="Jeffery I.B."/>
            <person name="Cooney J.C."/>
            <person name="Kagawa T.F."/>
            <person name="Liu W."/>
            <person name="Song Y."/>
            <person name="Salvetti E."/>
            <person name="Wrobel A."/>
            <person name="Rasinkangas P."/>
            <person name="Parkhill J."/>
            <person name="Rea M.C."/>
            <person name="O'Sullivan O."/>
            <person name="Ritari J."/>
            <person name="Douillard F.P."/>
            <person name="Paul Ross R."/>
            <person name="Yang R."/>
            <person name="Briner A.E."/>
            <person name="Felis G.E."/>
            <person name="de Vos W.M."/>
            <person name="Barrangou R."/>
            <person name="Klaenhammer T.R."/>
            <person name="Caufield P.W."/>
            <person name="Cui Y."/>
            <person name="Zhang H."/>
            <person name="O'Toole P.W."/>
        </authorList>
    </citation>
    <scope>NUCLEOTIDE SEQUENCE [LARGE SCALE GENOMIC DNA]</scope>
    <source>
        <strain evidence="6 7">DSM 17758</strain>
    </source>
</reference>
<dbReference type="Proteomes" id="UP000051315">
    <property type="component" value="Unassembled WGS sequence"/>
</dbReference>
<comment type="caution">
    <text evidence="6">The sequence shown here is derived from an EMBL/GenBank/DDBJ whole genome shotgun (WGS) entry which is preliminary data.</text>
</comment>
<dbReference type="InterPro" id="IPR006073">
    <property type="entry name" value="GTP-bd"/>
</dbReference>
<keyword evidence="2" id="KW-0812">Transmembrane</keyword>
<evidence type="ECO:0000313" key="6">
    <source>
        <dbReference type="EMBL" id="KRM09656.1"/>
    </source>
</evidence>
<dbReference type="AlphaFoldDB" id="A0A0R1VV80"/>